<comment type="caution">
    <text evidence="2">The sequence shown here is derived from an EMBL/GenBank/DDBJ whole genome shotgun (WGS) entry which is preliminary data.</text>
</comment>
<feature type="transmembrane region" description="Helical" evidence="1">
    <location>
        <begin position="51"/>
        <end position="71"/>
    </location>
</feature>
<proteinExistence type="predicted"/>
<keyword evidence="1" id="KW-0812">Transmembrane</keyword>
<organism evidence="2 3">
    <name type="scientific">Legionella jordanis</name>
    <dbReference type="NCBI Taxonomy" id="456"/>
    <lineage>
        <taxon>Bacteria</taxon>
        <taxon>Pseudomonadati</taxon>
        <taxon>Pseudomonadota</taxon>
        <taxon>Gammaproteobacteria</taxon>
        <taxon>Legionellales</taxon>
        <taxon>Legionellaceae</taxon>
        <taxon>Legionella</taxon>
    </lineage>
</organism>
<dbReference type="OrthoDB" id="9788724at2"/>
<dbReference type="EMBL" id="LNYJ01000011">
    <property type="protein sequence ID" value="KTD17068.1"/>
    <property type="molecule type" value="Genomic_DNA"/>
</dbReference>
<dbReference type="PATRIC" id="fig|456.5.peg.1469"/>
<keyword evidence="2" id="KW-0808">Transferase</keyword>
<feature type="transmembrane region" description="Helical" evidence="1">
    <location>
        <begin position="262"/>
        <end position="281"/>
    </location>
</feature>
<feature type="transmembrane region" description="Helical" evidence="1">
    <location>
        <begin position="342"/>
        <end position="361"/>
    </location>
</feature>
<feature type="transmembrane region" description="Helical" evidence="1">
    <location>
        <begin position="227"/>
        <end position="250"/>
    </location>
</feature>
<keyword evidence="3" id="KW-1185">Reference proteome</keyword>
<keyword evidence="1" id="KW-1133">Transmembrane helix</keyword>
<keyword evidence="2" id="KW-0012">Acyltransferase</keyword>
<dbReference type="EC" id="2.3.1.78" evidence="2"/>
<evidence type="ECO:0000313" key="3">
    <source>
        <dbReference type="Proteomes" id="UP000055035"/>
    </source>
</evidence>
<reference evidence="2 3" key="1">
    <citation type="submission" date="2015-11" db="EMBL/GenBank/DDBJ databases">
        <title>Genomic analysis of 38 Legionella species identifies large and diverse effector repertoires.</title>
        <authorList>
            <person name="Burstein D."/>
            <person name="Amaro F."/>
            <person name="Zusman T."/>
            <person name="Lifshitz Z."/>
            <person name="Cohen O."/>
            <person name="Gilbert J.A."/>
            <person name="Pupko T."/>
            <person name="Shuman H.A."/>
            <person name="Segal G."/>
        </authorList>
    </citation>
    <scope>NUCLEOTIDE SEQUENCE [LARGE SCALE GENOMIC DNA]</scope>
    <source>
        <strain evidence="2 3">BL-540</strain>
    </source>
</reference>
<gene>
    <name evidence="2" type="ORF">Ljor_1374</name>
</gene>
<evidence type="ECO:0000256" key="1">
    <source>
        <dbReference type="SAM" id="Phobius"/>
    </source>
</evidence>
<feature type="transmembrane region" description="Helical" evidence="1">
    <location>
        <begin position="142"/>
        <end position="160"/>
    </location>
</feature>
<feature type="transmembrane region" description="Helical" evidence="1">
    <location>
        <begin position="92"/>
        <end position="109"/>
    </location>
</feature>
<dbReference type="GO" id="GO:0015019">
    <property type="term" value="F:heparan-alpha-glucosaminide N-acetyltransferase activity"/>
    <property type="evidence" value="ECO:0007669"/>
    <property type="project" value="UniProtKB-EC"/>
</dbReference>
<accession>A0A0W0VAB4</accession>
<dbReference type="Proteomes" id="UP000055035">
    <property type="component" value="Unassembled WGS sequence"/>
</dbReference>
<feature type="transmembrane region" description="Helical" evidence="1">
    <location>
        <begin position="115"/>
        <end position="135"/>
    </location>
</feature>
<sequence>MNQQLTCIRSRLLSLDVFRGFTIALMILVNSPGNRSTYSWLEHSAWNGCTLADVVFPFFLFIVGVSLVFSLNKARSKGVSSAQLSKKILRRTFIIFFIGLCLNLFPYHGLEHLRVYGVLQRIAVCYAAAAFVFLYSSVVSQLLICSALLLCYWMVIPLSSGHGHFSLVSLTPEHNLGAYVDRLLFSGSHLYGKTYDPEGLLSTLPAVASTMIGNFVGIWLSSATKAFFKFYGLVIAGLICAAAGWVWGLSFPINKILWTSSYVLWTSGLAMLILAFCYGLIDIRNIENWCKPFEIFGLNALAVYILHVLFLKIQFMIPMPSGNLKSYFTQLLFGWASSTNASLFYALSYTLLWYFILWIFYRKNIFIKI</sequence>
<dbReference type="PANTHER" id="PTHR31061">
    <property type="entry name" value="LD22376P"/>
    <property type="match status" value="1"/>
</dbReference>
<name>A0A0W0VAB4_9GAMM</name>
<keyword evidence="1" id="KW-0472">Membrane</keyword>
<dbReference type="RefSeq" id="WP_058470866.1">
    <property type="nucleotide sequence ID" value="NZ_CAAAIC010000003.1"/>
</dbReference>
<protein>
    <submittedName>
        <fullName evidence="2">Putative Heparan-alpha-glucosaminide N-acetyltransferase</fullName>
        <ecNumber evidence="2">2.3.1.78</ecNumber>
    </submittedName>
</protein>
<dbReference type="STRING" id="456.Ljor_1374"/>
<dbReference type="PANTHER" id="PTHR31061:SF24">
    <property type="entry name" value="LD22376P"/>
    <property type="match status" value="1"/>
</dbReference>
<feature type="transmembrane region" description="Helical" evidence="1">
    <location>
        <begin position="200"/>
        <end position="220"/>
    </location>
</feature>
<evidence type="ECO:0000313" key="2">
    <source>
        <dbReference type="EMBL" id="KTD17068.1"/>
    </source>
</evidence>
<dbReference type="AlphaFoldDB" id="A0A0W0VAB4"/>
<feature type="transmembrane region" description="Helical" evidence="1">
    <location>
        <begin position="293"/>
        <end position="317"/>
    </location>
</feature>
<feature type="transmembrane region" description="Helical" evidence="1">
    <location>
        <begin position="12"/>
        <end position="31"/>
    </location>
</feature>